<dbReference type="HOGENOM" id="CLU_2892280_0_0_1"/>
<reference evidence="2 3" key="1">
    <citation type="submission" date="2014-04" db="EMBL/GenBank/DDBJ databases">
        <authorList>
            <consortium name="DOE Joint Genome Institute"/>
            <person name="Kuo A."/>
            <person name="Ruytinx J."/>
            <person name="Rineau F."/>
            <person name="Colpaert J."/>
            <person name="Kohler A."/>
            <person name="Nagy L.G."/>
            <person name="Floudas D."/>
            <person name="Copeland A."/>
            <person name="Barry K.W."/>
            <person name="Cichocki N."/>
            <person name="Veneault-Fourrey C."/>
            <person name="LaButti K."/>
            <person name="Lindquist E.A."/>
            <person name="Lipzen A."/>
            <person name="Lundell T."/>
            <person name="Morin E."/>
            <person name="Murat C."/>
            <person name="Sun H."/>
            <person name="Tunlid A."/>
            <person name="Henrissat B."/>
            <person name="Grigoriev I.V."/>
            <person name="Hibbett D.S."/>
            <person name="Martin F."/>
            <person name="Nordberg H.P."/>
            <person name="Cantor M.N."/>
            <person name="Hua S.X."/>
        </authorList>
    </citation>
    <scope>NUCLEOTIDE SEQUENCE [LARGE SCALE GENOMIC DNA]</scope>
    <source>
        <strain evidence="2 3">UH-Slu-Lm8-n1</strain>
    </source>
</reference>
<protein>
    <recommendedName>
        <fullName evidence="1">Retroviral polymerase SH3-like domain-containing protein</fullName>
    </recommendedName>
</protein>
<evidence type="ECO:0000259" key="1">
    <source>
        <dbReference type="Pfam" id="PF25597"/>
    </source>
</evidence>
<dbReference type="Proteomes" id="UP000054485">
    <property type="component" value="Unassembled WGS sequence"/>
</dbReference>
<gene>
    <name evidence="2" type="ORF">CY34DRAFT_95436</name>
</gene>
<proteinExistence type="predicted"/>
<dbReference type="Pfam" id="PF25597">
    <property type="entry name" value="SH3_retrovirus"/>
    <property type="match status" value="1"/>
</dbReference>
<name>A0A0C9ZEA4_9AGAM</name>
<dbReference type="OrthoDB" id="2671929at2759"/>
<dbReference type="InParanoid" id="A0A0C9ZEA4"/>
<evidence type="ECO:0000313" key="3">
    <source>
        <dbReference type="Proteomes" id="UP000054485"/>
    </source>
</evidence>
<feature type="non-terminal residue" evidence="2">
    <location>
        <position position="1"/>
    </location>
</feature>
<dbReference type="InterPro" id="IPR057670">
    <property type="entry name" value="SH3_retrovirus"/>
</dbReference>
<accession>A0A0C9ZEA4</accession>
<feature type="domain" description="Retroviral polymerase SH3-like" evidence="1">
    <location>
        <begin position="13"/>
        <end position="53"/>
    </location>
</feature>
<reference evidence="3" key="2">
    <citation type="submission" date="2015-01" db="EMBL/GenBank/DDBJ databases">
        <title>Evolutionary Origins and Diversification of the Mycorrhizal Mutualists.</title>
        <authorList>
            <consortium name="DOE Joint Genome Institute"/>
            <consortium name="Mycorrhizal Genomics Consortium"/>
            <person name="Kohler A."/>
            <person name="Kuo A."/>
            <person name="Nagy L.G."/>
            <person name="Floudas D."/>
            <person name="Copeland A."/>
            <person name="Barry K.W."/>
            <person name="Cichocki N."/>
            <person name="Veneault-Fourrey C."/>
            <person name="LaButti K."/>
            <person name="Lindquist E.A."/>
            <person name="Lipzen A."/>
            <person name="Lundell T."/>
            <person name="Morin E."/>
            <person name="Murat C."/>
            <person name="Riley R."/>
            <person name="Ohm R."/>
            <person name="Sun H."/>
            <person name="Tunlid A."/>
            <person name="Henrissat B."/>
            <person name="Grigoriev I.V."/>
            <person name="Hibbett D.S."/>
            <person name="Martin F."/>
        </authorList>
    </citation>
    <scope>NUCLEOTIDE SEQUENCE [LARGE SCALE GENOMIC DNA]</scope>
    <source>
        <strain evidence="3">UH-Slu-Lm8-n1</strain>
    </source>
</reference>
<organism evidence="2 3">
    <name type="scientific">Suillus luteus UH-Slu-Lm8-n1</name>
    <dbReference type="NCBI Taxonomy" id="930992"/>
    <lineage>
        <taxon>Eukaryota</taxon>
        <taxon>Fungi</taxon>
        <taxon>Dikarya</taxon>
        <taxon>Basidiomycota</taxon>
        <taxon>Agaricomycotina</taxon>
        <taxon>Agaricomycetes</taxon>
        <taxon>Agaricomycetidae</taxon>
        <taxon>Boletales</taxon>
        <taxon>Suillineae</taxon>
        <taxon>Suillaceae</taxon>
        <taxon>Suillus</taxon>
    </lineage>
</organism>
<dbReference type="EMBL" id="KN835585">
    <property type="protein sequence ID" value="KIK35815.1"/>
    <property type="molecule type" value="Genomic_DNA"/>
</dbReference>
<keyword evidence="3" id="KW-1185">Reference proteome</keyword>
<dbReference type="AlphaFoldDB" id="A0A0C9ZEA4"/>
<evidence type="ECO:0000313" key="2">
    <source>
        <dbReference type="EMBL" id="KIK35815.1"/>
    </source>
</evidence>
<sequence>KPDLSHIRMWGARCFARVPTELQVKLGPHSHPVYFMGYPDGTKGYRLRDRDSGVETCFWLGLH</sequence>